<evidence type="ECO:0000256" key="4">
    <source>
        <dbReference type="ARBA" id="ARBA00022723"/>
    </source>
</evidence>
<evidence type="ECO:0000256" key="2">
    <source>
        <dbReference type="ARBA" id="ARBA00006706"/>
    </source>
</evidence>
<dbReference type="PANTHER" id="PTHR12001">
    <property type="entry name" value="GERANYLGERANYL PYROPHOSPHATE SYNTHASE"/>
    <property type="match status" value="1"/>
</dbReference>
<evidence type="ECO:0000313" key="8">
    <source>
        <dbReference type="Proteomes" id="UP001430172"/>
    </source>
</evidence>
<dbReference type="Proteomes" id="UP001430172">
    <property type="component" value="Unassembled WGS sequence"/>
</dbReference>
<dbReference type="InterPro" id="IPR008949">
    <property type="entry name" value="Isoprenoid_synthase_dom_sf"/>
</dbReference>
<accession>A0ABS2CJC2</accession>
<keyword evidence="4" id="KW-0479">Metal-binding</keyword>
<comment type="caution">
    <text evidence="7">The sequence shown here is derived from an EMBL/GenBank/DDBJ whole genome shotgun (WGS) entry which is preliminary data.</text>
</comment>
<keyword evidence="3 6" id="KW-0808">Transferase</keyword>
<gene>
    <name evidence="7" type="ORF">JQN70_05770</name>
</gene>
<dbReference type="SUPFAM" id="SSF48576">
    <property type="entry name" value="Terpenoid synthases"/>
    <property type="match status" value="1"/>
</dbReference>
<protein>
    <submittedName>
        <fullName evidence="7">Polyprenyl synthetase family protein</fullName>
    </submittedName>
</protein>
<organism evidence="7 8">
    <name type="scientific">Phycicoccus sonneratiae</name>
    <dbReference type="NCBI Taxonomy" id="2807628"/>
    <lineage>
        <taxon>Bacteria</taxon>
        <taxon>Bacillati</taxon>
        <taxon>Actinomycetota</taxon>
        <taxon>Actinomycetes</taxon>
        <taxon>Micrococcales</taxon>
        <taxon>Intrasporangiaceae</taxon>
        <taxon>Phycicoccus</taxon>
    </lineage>
</organism>
<dbReference type="SFLD" id="SFLDS00005">
    <property type="entry name" value="Isoprenoid_Synthase_Type_I"/>
    <property type="match status" value="1"/>
</dbReference>
<evidence type="ECO:0000256" key="5">
    <source>
        <dbReference type="ARBA" id="ARBA00022842"/>
    </source>
</evidence>
<dbReference type="SFLD" id="SFLDG01017">
    <property type="entry name" value="Polyprenyl_Transferase_Like"/>
    <property type="match status" value="1"/>
</dbReference>
<evidence type="ECO:0000256" key="1">
    <source>
        <dbReference type="ARBA" id="ARBA00001946"/>
    </source>
</evidence>
<keyword evidence="8" id="KW-1185">Reference proteome</keyword>
<dbReference type="InterPro" id="IPR000092">
    <property type="entry name" value="Polyprenyl_synt"/>
</dbReference>
<dbReference type="EMBL" id="JAFDVD010000007">
    <property type="protein sequence ID" value="MBM6399885.1"/>
    <property type="molecule type" value="Genomic_DNA"/>
</dbReference>
<dbReference type="CDD" id="cd00685">
    <property type="entry name" value="Trans_IPPS_HT"/>
    <property type="match status" value="1"/>
</dbReference>
<dbReference type="InterPro" id="IPR033749">
    <property type="entry name" value="Polyprenyl_synt_CS"/>
</dbReference>
<keyword evidence="5" id="KW-0460">Magnesium</keyword>
<comment type="similarity">
    <text evidence="2 6">Belongs to the FPP/GGPP synthase family.</text>
</comment>
<reference evidence="7" key="1">
    <citation type="submission" date="2021-02" db="EMBL/GenBank/DDBJ databases">
        <title>Phycicoccus sp. MQZ13P-5T, whole genome shotgun sequence.</title>
        <authorList>
            <person name="Tuo L."/>
        </authorList>
    </citation>
    <scope>NUCLEOTIDE SEQUENCE</scope>
    <source>
        <strain evidence="7">MQZ13P-5</strain>
    </source>
</reference>
<comment type="cofactor">
    <cofactor evidence="1">
        <name>Mg(2+)</name>
        <dbReference type="ChEBI" id="CHEBI:18420"/>
    </cofactor>
</comment>
<proteinExistence type="inferred from homology"/>
<evidence type="ECO:0000256" key="6">
    <source>
        <dbReference type="RuleBase" id="RU004466"/>
    </source>
</evidence>
<evidence type="ECO:0000313" key="7">
    <source>
        <dbReference type="EMBL" id="MBM6399885.1"/>
    </source>
</evidence>
<dbReference type="PANTHER" id="PTHR12001:SF69">
    <property type="entry name" value="ALL TRANS-POLYPRENYL-DIPHOSPHATE SYNTHASE PDSS1"/>
    <property type="match status" value="1"/>
</dbReference>
<dbReference type="PROSITE" id="PS00444">
    <property type="entry name" value="POLYPRENYL_SYNTHASE_2"/>
    <property type="match status" value="1"/>
</dbReference>
<evidence type="ECO:0000256" key="3">
    <source>
        <dbReference type="ARBA" id="ARBA00022679"/>
    </source>
</evidence>
<dbReference type="Gene3D" id="1.10.600.10">
    <property type="entry name" value="Farnesyl Diphosphate Synthase"/>
    <property type="match status" value="1"/>
</dbReference>
<sequence length="339" mass="35694">MGGDTAQRGTPSVLALPGAGDELRARLADGLARVEELIAARVDHEDPFIAQASSHLTAAGGKRFRPLLTLLASELGDGASEAVVAAAAGVELTHLASLYHDDVMDEADVRRGAPSANALYDNSTAILVGDLLFGTASDIVADLGPEAVKIQAQTFVRLCAGQIRDDRPCPEGQDPVEYYLRVLEDKTGVLIATAARYGAMFGGCSPQVVETMREYGERLGMAFQLADDLIDIASEADETGKTPGTDLREGKRTLPVLYVLASTDPADARLQALLTGDLSGDAELDEALTLLRAHPAMERAREHTFAVATRAQQVLDALPASDARDALHALATGVVTRVG</sequence>
<dbReference type="Pfam" id="PF00348">
    <property type="entry name" value="polyprenyl_synt"/>
    <property type="match status" value="1"/>
</dbReference>
<name>A0ABS2CJC2_9MICO</name>